<keyword evidence="3" id="KW-0448">Lipopolysaccharide biosynthesis</keyword>
<dbReference type="PANTHER" id="PTHR42866:SF2">
    <property type="entry name" value="3-DEOXY-MANNO-OCTULOSONATE CYTIDYLYLTRANSFERASE, MITOCHONDRIAL"/>
    <property type="match status" value="1"/>
</dbReference>
<proteinExistence type="predicted"/>
<dbReference type="EMBL" id="DWYA01000090">
    <property type="protein sequence ID" value="HJB40725.1"/>
    <property type="molecule type" value="Genomic_DNA"/>
</dbReference>
<evidence type="ECO:0000256" key="3">
    <source>
        <dbReference type="ARBA" id="ARBA00022985"/>
    </source>
</evidence>
<dbReference type="NCBIfam" id="NF003952">
    <property type="entry name" value="PRK05450.1-5"/>
    <property type="match status" value="1"/>
</dbReference>
<gene>
    <name evidence="4" type="primary">kdsB</name>
    <name evidence="4" type="ORF">H9943_10075</name>
</gene>
<evidence type="ECO:0000313" key="5">
    <source>
        <dbReference type="Proteomes" id="UP000824209"/>
    </source>
</evidence>
<accession>A0A9D2M3D1</accession>
<dbReference type="Proteomes" id="UP000824209">
    <property type="component" value="Unassembled WGS sequence"/>
</dbReference>
<protein>
    <submittedName>
        <fullName evidence="4">3-deoxy-manno-octulosonate cytidylyltransferase</fullName>
        <ecNumber evidence="4">2.7.7.38</ecNumber>
    </submittedName>
</protein>
<dbReference type="NCBIfam" id="TIGR00466">
    <property type="entry name" value="kdsB"/>
    <property type="match status" value="1"/>
</dbReference>
<sequence>MKIIGVIPARYKSSRFPGKPLVDICGKPMIWWVYQQCKKVEDFAEVYVATDDERIYNECQRLDIQVIMTSDSHMTGTDRICEVAKKIPADLIVNIQGDEPLLEPETIKAAIQPFYKNKELLVSNLMTKIKDPIEVVNFTVPKVITNKDGIGVYLTRATAPYPKGSLDFAYYKQVCVYGFKPQALEFFYEYGQTYGKGRAEKVEDIEILRFIENGYKVQFIEVDSDTVAVDTPNDLEKVRHLVQNRQ</sequence>
<dbReference type="AlphaFoldDB" id="A0A9D2M3D1"/>
<organism evidence="4 5">
    <name type="scientific">Candidatus Ruthenibacterium avium</name>
    <dbReference type="NCBI Taxonomy" id="2838751"/>
    <lineage>
        <taxon>Bacteria</taxon>
        <taxon>Bacillati</taxon>
        <taxon>Bacillota</taxon>
        <taxon>Clostridia</taxon>
        <taxon>Eubacteriales</taxon>
        <taxon>Oscillospiraceae</taxon>
        <taxon>Ruthenibacterium</taxon>
    </lineage>
</organism>
<dbReference type="Pfam" id="PF02348">
    <property type="entry name" value="CTP_transf_3"/>
    <property type="match status" value="1"/>
</dbReference>
<reference evidence="4" key="1">
    <citation type="journal article" date="2021" name="PeerJ">
        <title>Extensive microbial diversity within the chicken gut microbiome revealed by metagenomics and culture.</title>
        <authorList>
            <person name="Gilroy R."/>
            <person name="Ravi A."/>
            <person name="Getino M."/>
            <person name="Pursley I."/>
            <person name="Horton D.L."/>
            <person name="Alikhan N.F."/>
            <person name="Baker D."/>
            <person name="Gharbi K."/>
            <person name="Hall N."/>
            <person name="Watson M."/>
            <person name="Adriaenssens E.M."/>
            <person name="Foster-Nyarko E."/>
            <person name="Jarju S."/>
            <person name="Secka A."/>
            <person name="Antonio M."/>
            <person name="Oren A."/>
            <person name="Chaudhuri R.R."/>
            <person name="La Ragione R."/>
            <person name="Hildebrand F."/>
            <person name="Pallen M.J."/>
        </authorList>
    </citation>
    <scope>NUCLEOTIDE SEQUENCE</scope>
    <source>
        <strain evidence="4">ChiBcec8-14828</strain>
    </source>
</reference>
<keyword evidence="2 4" id="KW-0548">Nucleotidyltransferase</keyword>
<evidence type="ECO:0000313" key="4">
    <source>
        <dbReference type="EMBL" id="HJB40725.1"/>
    </source>
</evidence>
<dbReference type="InterPro" id="IPR029044">
    <property type="entry name" value="Nucleotide-diphossugar_trans"/>
</dbReference>
<dbReference type="PANTHER" id="PTHR42866">
    <property type="entry name" value="3-DEOXY-MANNO-OCTULOSONATE CYTIDYLYLTRANSFERASE"/>
    <property type="match status" value="1"/>
</dbReference>
<dbReference type="GO" id="GO:0005829">
    <property type="term" value="C:cytosol"/>
    <property type="evidence" value="ECO:0007669"/>
    <property type="project" value="TreeGrafter"/>
</dbReference>
<comment type="caution">
    <text evidence="4">The sequence shown here is derived from an EMBL/GenBank/DDBJ whole genome shotgun (WGS) entry which is preliminary data.</text>
</comment>
<dbReference type="NCBIfam" id="NF009905">
    <property type="entry name" value="PRK13368.1"/>
    <property type="match status" value="1"/>
</dbReference>
<evidence type="ECO:0000256" key="1">
    <source>
        <dbReference type="ARBA" id="ARBA00022679"/>
    </source>
</evidence>
<dbReference type="EC" id="2.7.7.38" evidence="4"/>
<name>A0A9D2M3D1_9FIRM</name>
<dbReference type="SUPFAM" id="SSF53448">
    <property type="entry name" value="Nucleotide-diphospho-sugar transferases"/>
    <property type="match status" value="1"/>
</dbReference>
<dbReference type="Gene3D" id="3.90.550.10">
    <property type="entry name" value="Spore Coat Polysaccharide Biosynthesis Protein SpsA, Chain A"/>
    <property type="match status" value="1"/>
</dbReference>
<dbReference type="InterPro" id="IPR003329">
    <property type="entry name" value="Cytidylyl_trans"/>
</dbReference>
<dbReference type="InterPro" id="IPR004528">
    <property type="entry name" value="KdsB"/>
</dbReference>
<dbReference type="GO" id="GO:0009103">
    <property type="term" value="P:lipopolysaccharide biosynthetic process"/>
    <property type="evidence" value="ECO:0007669"/>
    <property type="project" value="UniProtKB-KW"/>
</dbReference>
<dbReference type="GO" id="GO:0008690">
    <property type="term" value="F:3-deoxy-manno-octulosonate cytidylyltransferase activity"/>
    <property type="evidence" value="ECO:0007669"/>
    <property type="project" value="UniProtKB-EC"/>
</dbReference>
<evidence type="ECO:0000256" key="2">
    <source>
        <dbReference type="ARBA" id="ARBA00022695"/>
    </source>
</evidence>
<dbReference type="CDD" id="cd02517">
    <property type="entry name" value="CMP-KDO-Synthetase"/>
    <property type="match status" value="1"/>
</dbReference>
<keyword evidence="1 4" id="KW-0808">Transferase</keyword>
<reference evidence="4" key="2">
    <citation type="submission" date="2021-04" db="EMBL/GenBank/DDBJ databases">
        <authorList>
            <person name="Gilroy R."/>
        </authorList>
    </citation>
    <scope>NUCLEOTIDE SEQUENCE</scope>
    <source>
        <strain evidence="4">ChiBcec8-14828</strain>
    </source>
</reference>